<dbReference type="AlphaFoldDB" id="A0A7N2M212"/>
<organism evidence="2 3">
    <name type="scientific">Quercus lobata</name>
    <name type="common">Valley oak</name>
    <dbReference type="NCBI Taxonomy" id="97700"/>
    <lineage>
        <taxon>Eukaryota</taxon>
        <taxon>Viridiplantae</taxon>
        <taxon>Streptophyta</taxon>
        <taxon>Embryophyta</taxon>
        <taxon>Tracheophyta</taxon>
        <taxon>Spermatophyta</taxon>
        <taxon>Magnoliopsida</taxon>
        <taxon>eudicotyledons</taxon>
        <taxon>Gunneridae</taxon>
        <taxon>Pentapetalae</taxon>
        <taxon>rosids</taxon>
        <taxon>fabids</taxon>
        <taxon>Fagales</taxon>
        <taxon>Fagaceae</taxon>
        <taxon>Quercus</taxon>
    </lineage>
</organism>
<feature type="compositionally biased region" description="Basic and acidic residues" evidence="1">
    <location>
        <begin position="202"/>
        <end position="216"/>
    </location>
</feature>
<sequence length="278" mass="30315">MLSNYSSSPTTDDIIFGSSSKPDEKRTDHGKKVQGNNVLPHLIGHSNSKKMLSDSKLNIKSEEAEEHNFTPTADIILGSSSKPDKKRTDHVEKFKGSNVLPHVIGHSNKKKMLSYSNLKIKSEEVEEHNFTPTADDIILGSSSKPDKKRTDHDEKVKAHHPSLMKREQIMVKRSRKDSSSDAVKDAAGFSLGKSDLNVGGNEEVRQYDSTAADKNKTLKSSLSTEGKGNVPKTYEPANAIVKGSSADASRHATGFKRRANDSDSEIGAFRQAGSGNPD</sequence>
<proteinExistence type="predicted"/>
<dbReference type="Proteomes" id="UP000594261">
    <property type="component" value="Chromosome 7"/>
</dbReference>
<dbReference type="EnsemblPlants" id="QL07p005404:mrna">
    <property type="protein sequence ID" value="QL07p005404:mrna"/>
    <property type="gene ID" value="QL07p005404"/>
</dbReference>
<feature type="region of interest" description="Disordered" evidence="1">
    <location>
        <begin position="131"/>
        <end position="278"/>
    </location>
</feature>
<protein>
    <submittedName>
        <fullName evidence="2">Uncharacterized protein</fullName>
    </submittedName>
</protein>
<feature type="region of interest" description="Disordered" evidence="1">
    <location>
        <begin position="1"/>
        <end position="44"/>
    </location>
</feature>
<name>A0A7N2M212_QUELO</name>
<dbReference type="InParanoid" id="A0A7N2M212"/>
<evidence type="ECO:0000256" key="1">
    <source>
        <dbReference type="SAM" id="MobiDB-lite"/>
    </source>
</evidence>
<feature type="compositionally biased region" description="Basic and acidic residues" evidence="1">
    <location>
        <begin position="144"/>
        <end position="156"/>
    </location>
</feature>
<feature type="compositionally biased region" description="Basic and acidic residues" evidence="1">
    <location>
        <begin position="164"/>
        <end position="184"/>
    </location>
</feature>
<keyword evidence="3" id="KW-1185">Reference proteome</keyword>
<dbReference type="Gramene" id="QL07p005404:mrna">
    <property type="protein sequence ID" value="QL07p005404:mrna"/>
    <property type="gene ID" value="QL07p005404"/>
</dbReference>
<evidence type="ECO:0000313" key="2">
    <source>
        <dbReference type="EnsemblPlants" id="QL07p005404:mrna"/>
    </source>
</evidence>
<reference evidence="2" key="2">
    <citation type="submission" date="2021-01" db="UniProtKB">
        <authorList>
            <consortium name="EnsemblPlants"/>
        </authorList>
    </citation>
    <scope>IDENTIFICATION</scope>
</reference>
<feature type="compositionally biased region" description="Polar residues" evidence="1">
    <location>
        <begin position="1"/>
        <end position="11"/>
    </location>
</feature>
<accession>A0A7N2M212</accession>
<dbReference type="EMBL" id="LRBV02000007">
    <property type="status" value="NOT_ANNOTATED_CDS"/>
    <property type="molecule type" value="Genomic_DNA"/>
</dbReference>
<reference evidence="2 3" key="1">
    <citation type="journal article" date="2016" name="G3 (Bethesda)">
        <title>First Draft Assembly and Annotation of the Genome of a California Endemic Oak Quercus lobata Nee (Fagaceae).</title>
        <authorList>
            <person name="Sork V.L."/>
            <person name="Fitz-Gibbon S.T."/>
            <person name="Puiu D."/>
            <person name="Crepeau M."/>
            <person name="Gugger P.F."/>
            <person name="Sherman R."/>
            <person name="Stevens K."/>
            <person name="Langley C.H."/>
            <person name="Pellegrini M."/>
            <person name="Salzberg S.L."/>
        </authorList>
    </citation>
    <scope>NUCLEOTIDE SEQUENCE [LARGE SCALE GENOMIC DNA]</scope>
    <source>
        <strain evidence="2 3">cv. SW786</strain>
    </source>
</reference>
<feature type="compositionally biased region" description="Basic and acidic residues" evidence="1">
    <location>
        <begin position="21"/>
        <end position="31"/>
    </location>
</feature>
<evidence type="ECO:0000313" key="3">
    <source>
        <dbReference type="Proteomes" id="UP000594261"/>
    </source>
</evidence>